<dbReference type="GO" id="GO:0016491">
    <property type="term" value="F:oxidoreductase activity"/>
    <property type="evidence" value="ECO:0007669"/>
    <property type="project" value="UniProtKB-KW"/>
</dbReference>
<dbReference type="InterPro" id="IPR036812">
    <property type="entry name" value="NAD(P)_OxRdtase_dom_sf"/>
</dbReference>
<accession>A0A326UAL4</accession>
<feature type="domain" description="NADP-dependent oxidoreductase" evidence="2">
    <location>
        <begin position="19"/>
        <end position="325"/>
    </location>
</feature>
<dbReference type="SUPFAM" id="SSF51430">
    <property type="entry name" value="NAD(P)-linked oxidoreductase"/>
    <property type="match status" value="1"/>
</dbReference>
<proteinExistence type="predicted"/>
<evidence type="ECO:0000313" key="4">
    <source>
        <dbReference type="Proteomes" id="UP000248806"/>
    </source>
</evidence>
<name>A0A326UAL4_THEHA</name>
<dbReference type="Proteomes" id="UP000248806">
    <property type="component" value="Unassembled WGS sequence"/>
</dbReference>
<evidence type="ECO:0000259" key="2">
    <source>
        <dbReference type="Pfam" id="PF00248"/>
    </source>
</evidence>
<dbReference type="PANTHER" id="PTHR43364:SF4">
    <property type="entry name" value="NAD(P)-LINKED OXIDOREDUCTASE SUPERFAMILY PROTEIN"/>
    <property type="match status" value="1"/>
</dbReference>
<comment type="caution">
    <text evidence="3">The sequence shown here is derived from an EMBL/GenBank/DDBJ whole genome shotgun (WGS) entry which is preliminary data.</text>
</comment>
<keyword evidence="1" id="KW-0560">Oxidoreductase</keyword>
<protein>
    <submittedName>
        <fullName evidence="3">Aryl-alcohol dehydrogenase-like predicted oxidoreductase</fullName>
    </submittedName>
</protein>
<dbReference type="InterPro" id="IPR050523">
    <property type="entry name" value="AKR_Detox_Biosynth"/>
</dbReference>
<reference evidence="3 4" key="1">
    <citation type="submission" date="2018-06" db="EMBL/GenBank/DDBJ databases">
        <title>Genomic Encyclopedia of Archaeal and Bacterial Type Strains, Phase II (KMG-II): from individual species to whole genera.</title>
        <authorList>
            <person name="Goeker M."/>
        </authorList>
    </citation>
    <scope>NUCLEOTIDE SEQUENCE [LARGE SCALE GENOMIC DNA]</scope>
    <source>
        <strain evidence="3 4">ATCC BAA-1881</strain>
    </source>
</reference>
<sequence length="332" mass="36503">MNTVMKRTLGRSGLEVSAIGLGCWAIGGKFTLDGQPDGWGAVDDKESIRAIQRSLDLGVTLFDTADVYGCGHSERVLGRAVASRRHEVIIATKFGFLFDEATRQATGSNVSSEYIRSACEASLRRLGTDYIDLYQLHCGISSRAEGEEVITTLEELVHAGKIRFYGASTDDPELAALFAQGPHCTVIQQQRNVFDGNDEVLAFCEAQGLAALCRSPLAMGMLTGKYRSNAGLAEDDFRRRAPSWCAYFQADQIHRWAALVDALREVLTADGRTLVQGALAWIWARSSMTIPIPGFKTVEQVEENVAALHYGPLPEDQMRQIDELLERAKEAR</sequence>
<evidence type="ECO:0000256" key="1">
    <source>
        <dbReference type="ARBA" id="ARBA00023002"/>
    </source>
</evidence>
<dbReference type="InterPro" id="IPR023210">
    <property type="entry name" value="NADP_OxRdtase_dom"/>
</dbReference>
<dbReference type="AlphaFoldDB" id="A0A326UAL4"/>
<dbReference type="Gene3D" id="3.20.20.100">
    <property type="entry name" value="NADP-dependent oxidoreductase domain"/>
    <property type="match status" value="1"/>
</dbReference>
<gene>
    <name evidence="3" type="ORF">EI42_01133</name>
</gene>
<dbReference type="EMBL" id="QKUF01000002">
    <property type="protein sequence ID" value="PZW34296.1"/>
    <property type="molecule type" value="Genomic_DNA"/>
</dbReference>
<dbReference type="Pfam" id="PF00248">
    <property type="entry name" value="Aldo_ket_red"/>
    <property type="match status" value="1"/>
</dbReference>
<dbReference type="RefSeq" id="WP_111319726.1">
    <property type="nucleotide sequence ID" value="NZ_BIFX01000001.1"/>
</dbReference>
<keyword evidence="4" id="KW-1185">Reference proteome</keyword>
<dbReference type="PANTHER" id="PTHR43364">
    <property type="entry name" value="NADH-SPECIFIC METHYLGLYOXAL REDUCTASE-RELATED"/>
    <property type="match status" value="1"/>
</dbReference>
<dbReference type="OrthoDB" id="9773828at2"/>
<evidence type="ECO:0000313" key="3">
    <source>
        <dbReference type="EMBL" id="PZW34296.1"/>
    </source>
</evidence>
<organism evidence="3 4">
    <name type="scientific">Thermosporothrix hazakensis</name>
    <dbReference type="NCBI Taxonomy" id="644383"/>
    <lineage>
        <taxon>Bacteria</taxon>
        <taxon>Bacillati</taxon>
        <taxon>Chloroflexota</taxon>
        <taxon>Ktedonobacteria</taxon>
        <taxon>Ktedonobacterales</taxon>
        <taxon>Thermosporotrichaceae</taxon>
        <taxon>Thermosporothrix</taxon>
    </lineage>
</organism>